<gene>
    <name evidence="2" type="ORF">DMP07_07160</name>
</gene>
<feature type="transmembrane region" description="Helical" evidence="1">
    <location>
        <begin position="52"/>
        <end position="72"/>
    </location>
</feature>
<dbReference type="Proteomes" id="UP000267368">
    <property type="component" value="Unassembled WGS sequence"/>
</dbReference>
<dbReference type="AlphaFoldDB" id="A0A3N0AEF0"/>
<keyword evidence="1" id="KW-0472">Membrane</keyword>
<feature type="transmembrane region" description="Helical" evidence="1">
    <location>
        <begin position="92"/>
        <end position="109"/>
    </location>
</feature>
<name>A0A3N0AEF0_9ACTN</name>
<feature type="transmembrane region" description="Helical" evidence="1">
    <location>
        <begin position="262"/>
        <end position="283"/>
    </location>
</feature>
<dbReference type="EMBL" id="QICB01000005">
    <property type="protein sequence ID" value="RNL19467.1"/>
    <property type="molecule type" value="Genomic_DNA"/>
</dbReference>
<dbReference type="Pfam" id="PF04976">
    <property type="entry name" value="DmsC"/>
    <property type="match status" value="1"/>
</dbReference>
<protein>
    <submittedName>
        <fullName evidence="2">DMSO reductase</fullName>
    </submittedName>
</protein>
<dbReference type="GO" id="GO:0009390">
    <property type="term" value="C:dimethyl sulfoxide reductase complex"/>
    <property type="evidence" value="ECO:0007669"/>
    <property type="project" value="TreeGrafter"/>
</dbReference>
<evidence type="ECO:0000313" key="3">
    <source>
        <dbReference type="Proteomes" id="UP000267368"/>
    </source>
</evidence>
<dbReference type="OrthoDB" id="3177921at2"/>
<dbReference type="GO" id="GO:0019645">
    <property type="term" value="P:anaerobic electron transport chain"/>
    <property type="evidence" value="ECO:0007669"/>
    <property type="project" value="InterPro"/>
</dbReference>
<feature type="transmembrane region" description="Helical" evidence="1">
    <location>
        <begin position="121"/>
        <end position="138"/>
    </location>
</feature>
<organism evidence="2 3">
    <name type="scientific">Slackia faecicanis</name>
    <dbReference type="NCBI Taxonomy" id="255723"/>
    <lineage>
        <taxon>Bacteria</taxon>
        <taxon>Bacillati</taxon>
        <taxon>Actinomycetota</taxon>
        <taxon>Coriobacteriia</taxon>
        <taxon>Eggerthellales</taxon>
        <taxon>Eggerthellaceae</taxon>
        <taxon>Slackia</taxon>
    </lineage>
</organism>
<feature type="transmembrane region" description="Helical" evidence="1">
    <location>
        <begin position="12"/>
        <end position="40"/>
    </location>
</feature>
<keyword evidence="3" id="KW-1185">Reference proteome</keyword>
<dbReference type="PANTHER" id="PTHR38095:SF2">
    <property type="entry name" value="ANAEROBIC DIMETHYL SULFOXIDE REDUCTASE CHAIN C"/>
    <property type="match status" value="1"/>
</dbReference>
<accession>A0A3N0AEF0</accession>
<sequence>MPLGFETALGEITLVLFTTLAPSGIVACAIMAGVLVFSPLGAAERIRINRGLCIPLVITMVGLVASATHLGSPANALYVFLGVGRSPLSNEVFAAVLFLASCGLYWLFCFTEKQYVTAQKAWCVFVIVTGAVCVGAIARAYDAPTIVTWSTPFVPANVWLSAFAGGPLLGMASLRVARAVCLHRLASKVLLAVSFAALVANLSVLAAQSIDLFNIWNGYGTAASLVPWYPAMVVLYGMAGIAAVLFVAAGMRGGKLPSASKLGACCVLFFAGLFVVRFGFYMMHMTYGVGI</sequence>
<reference evidence="3" key="1">
    <citation type="submission" date="2018-05" db="EMBL/GenBank/DDBJ databases">
        <title>Genome Sequencing of selected type strains of the family Eggerthellaceae.</title>
        <authorList>
            <person name="Danylec N."/>
            <person name="Stoll D.A."/>
            <person name="Doetsch A."/>
            <person name="Huch M."/>
        </authorList>
    </citation>
    <scope>NUCLEOTIDE SEQUENCE [LARGE SCALE GENOMIC DNA]</scope>
    <source>
        <strain evidence="3">DSM 17537</strain>
    </source>
</reference>
<evidence type="ECO:0000256" key="1">
    <source>
        <dbReference type="SAM" id="Phobius"/>
    </source>
</evidence>
<feature type="transmembrane region" description="Helical" evidence="1">
    <location>
        <begin position="189"/>
        <end position="208"/>
    </location>
</feature>
<dbReference type="PANTHER" id="PTHR38095">
    <property type="entry name" value="ANAEROBIC DIMETHYL SULFOXIDE REDUCTASE CHAIN YNFH"/>
    <property type="match status" value="1"/>
</dbReference>
<feature type="transmembrane region" description="Helical" evidence="1">
    <location>
        <begin position="228"/>
        <end position="250"/>
    </location>
</feature>
<feature type="transmembrane region" description="Helical" evidence="1">
    <location>
        <begin position="158"/>
        <end position="177"/>
    </location>
</feature>
<comment type="caution">
    <text evidence="2">The sequence shown here is derived from an EMBL/GenBank/DDBJ whole genome shotgun (WGS) entry which is preliminary data.</text>
</comment>
<dbReference type="GO" id="GO:0005886">
    <property type="term" value="C:plasma membrane"/>
    <property type="evidence" value="ECO:0007669"/>
    <property type="project" value="TreeGrafter"/>
</dbReference>
<dbReference type="GO" id="GO:0009389">
    <property type="term" value="F:dimethyl sulfoxide reductase activity"/>
    <property type="evidence" value="ECO:0007669"/>
    <property type="project" value="TreeGrafter"/>
</dbReference>
<keyword evidence="1" id="KW-0812">Transmembrane</keyword>
<keyword evidence="1" id="KW-1133">Transmembrane helix</keyword>
<dbReference type="RefSeq" id="WP_123198460.1">
    <property type="nucleotide sequence ID" value="NZ_QICB01000005.1"/>
</dbReference>
<evidence type="ECO:0000313" key="2">
    <source>
        <dbReference type="EMBL" id="RNL19467.1"/>
    </source>
</evidence>
<dbReference type="InterPro" id="IPR007059">
    <property type="entry name" value="DmsC"/>
</dbReference>
<proteinExistence type="predicted"/>